<evidence type="ECO:0000313" key="3">
    <source>
        <dbReference type="Proteomes" id="UP000823865"/>
    </source>
</evidence>
<evidence type="ECO:0000313" key="2">
    <source>
        <dbReference type="EMBL" id="MBU3854650.1"/>
    </source>
</evidence>
<sequence length="414" mass="47468">MKRQSLLVFVFSSLFCLITDSWAQNHAPMLDSASTEPSLYERMAGENARELSSHMNFNFCTTEHTDFHNFEFTESKFRIRRMRWEIYGDIAPTLSFHFRQNINGSFELSGMENINNSIEMAFVRWQPTEKLELMIGKQFLNVSGYECWVNGVDVREFSDFNDYFNPCRAGVTANFHMNSNQMLGIQLANSIPNALEHFLPYPVPSTIEKSKAPLIAGTQWIGYFADKALMLQYSASFGNMAKNKNLLMLTGGNVWKKGPVTAYLDFMYSREGLDTKGQVSQLSDLTVSDENAVQWTPVSAQNVEYFTTIANLDYRVHKNWNVFIKGAFETAGVYESNGTKANGEVLFSKGLYKRTWNGQLCAEYIPMPERDNLRFYAHLLYKKYNYTEQGRKLGAVNNDMQRITLGLVYTIPVF</sequence>
<dbReference type="Proteomes" id="UP000823865">
    <property type="component" value="Unassembled WGS sequence"/>
</dbReference>
<dbReference type="InterPro" id="IPR010870">
    <property type="entry name" value="Porin_O/P"/>
</dbReference>
<feature type="signal peptide" evidence="1">
    <location>
        <begin position="1"/>
        <end position="23"/>
    </location>
</feature>
<proteinExistence type="predicted"/>
<dbReference type="Pfam" id="PF07396">
    <property type="entry name" value="Porin_O_P"/>
    <property type="match status" value="1"/>
</dbReference>
<dbReference type="EMBL" id="JAHLFU010000263">
    <property type="protein sequence ID" value="MBU3854650.1"/>
    <property type="molecule type" value="Genomic_DNA"/>
</dbReference>
<gene>
    <name evidence="2" type="ORF">H9789_12715</name>
</gene>
<evidence type="ECO:0000256" key="1">
    <source>
        <dbReference type="SAM" id="SignalP"/>
    </source>
</evidence>
<organism evidence="2 3">
    <name type="scientific">Candidatus Paraprevotella stercoravium</name>
    <dbReference type="NCBI Taxonomy" id="2838725"/>
    <lineage>
        <taxon>Bacteria</taxon>
        <taxon>Pseudomonadati</taxon>
        <taxon>Bacteroidota</taxon>
        <taxon>Bacteroidia</taxon>
        <taxon>Bacteroidales</taxon>
        <taxon>Prevotellaceae</taxon>
        <taxon>Paraprevotella</taxon>
    </lineage>
</organism>
<reference evidence="2" key="2">
    <citation type="submission" date="2021-04" db="EMBL/GenBank/DDBJ databases">
        <authorList>
            <person name="Gilroy R."/>
        </authorList>
    </citation>
    <scope>NUCLEOTIDE SEQUENCE</scope>
    <source>
        <strain evidence="2">G3-2149</strain>
    </source>
</reference>
<protein>
    <submittedName>
        <fullName evidence="2">OprO/OprP family phosphate-selective porin</fullName>
    </submittedName>
</protein>
<accession>A0A9E2L818</accession>
<name>A0A9E2L818_9BACT</name>
<comment type="caution">
    <text evidence="2">The sequence shown here is derived from an EMBL/GenBank/DDBJ whole genome shotgun (WGS) entry which is preliminary data.</text>
</comment>
<keyword evidence="1" id="KW-0732">Signal</keyword>
<feature type="chain" id="PRO_5039118945" evidence="1">
    <location>
        <begin position="24"/>
        <end position="414"/>
    </location>
</feature>
<dbReference type="AlphaFoldDB" id="A0A9E2L818"/>
<reference evidence="2" key="1">
    <citation type="journal article" date="2021" name="PeerJ">
        <title>Extensive microbial diversity within the chicken gut microbiome revealed by metagenomics and culture.</title>
        <authorList>
            <person name="Gilroy R."/>
            <person name="Ravi A."/>
            <person name="Getino M."/>
            <person name="Pursley I."/>
            <person name="Horton D.L."/>
            <person name="Alikhan N.F."/>
            <person name="Baker D."/>
            <person name="Gharbi K."/>
            <person name="Hall N."/>
            <person name="Watson M."/>
            <person name="Adriaenssens E.M."/>
            <person name="Foster-Nyarko E."/>
            <person name="Jarju S."/>
            <person name="Secka A."/>
            <person name="Antonio M."/>
            <person name="Oren A."/>
            <person name="Chaudhuri R.R."/>
            <person name="La Ragione R."/>
            <person name="Hildebrand F."/>
            <person name="Pallen M.J."/>
        </authorList>
    </citation>
    <scope>NUCLEOTIDE SEQUENCE</scope>
    <source>
        <strain evidence="2">G3-2149</strain>
    </source>
</reference>